<dbReference type="AlphaFoldDB" id="A0A381ZDG2"/>
<accession>A0A381ZDG2</accession>
<gene>
    <name evidence="2" type="ORF">METZ01_LOCUS140189</name>
</gene>
<proteinExistence type="predicted"/>
<feature type="domain" description="JAB1/MPN/MOV34 metalloenzyme" evidence="1">
    <location>
        <begin position="49"/>
        <end position="142"/>
    </location>
</feature>
<dbReference type="InterPro" id="IPR000555">
    <property type="entry name" value="JAMM/MPN+_dom"/>
</dbReference>
<organism evidence="2">
    <name type="scientific">marine metagenome</name>
    <dbReference type="NCBI Taxonomy" id="408172"/>
    <lineage>
        <taxon>unclassified sequences</taxon>
        <taxon>metagenomes</taxon>
        <taxon>ecological metagenomes</taxon>
    </lineage>
</organism>
<evidence type="ECO:0000313" key="2">
    <source>
        <dbReference type="EMBL" id="SVA87335.1"/>
    </source>
</evidence>
<evidence type="ECO:0000259" key="1">
    <source>
        <dbReference type="Pfam" id="PF01398"/>
    </source>
</evidence>
<dbReference type="GO" id="GO:0008237">
    <property type="term" value="F:metallopeptidase activity"/>
    <property type="evidence" value="ECO:0007669"/>
    <property type="project" value="InterPro"/>
</dbReference>
<name>A0A381ZDG2_9ZZZZ</name>
<reference evidence="2" key="1">
    <citation type="submission" date="2018-05" db="EMBL/GenBank/DDBJ databases">
        <authorList>
            <person name="Lanie J.A."/>
            <person name="Ng W.-L."/>
            <person name="Kazmierczak K.M."/>
            <person name="Andrzejewski T.M."/>
            <person name="Davidsen T.M."/>
            <person name="Wayne K.J."/>
            <person name="Tettelin H."/>
            <person name="Glass J.I."/>
            <person name="Rusch D."/>
            <person name="Podicherti R."/>
            <person name="Tsui H.-C.T."/>
            <person name="Winkler M.E."/>
        </authorList>
    </citation>
    <scope>NUCLEOTIDE SEQUENCE</scope>
</reference>
<dbReference type="EMBL" id="UINC01020908">
    <property type="protein sequence ID" value="SVA87335.1"/>
    <property type="molecule type" value="Genomic_DNA"/>
</dbReference>
<protein>
    <recommendedName>
        <fullName evidence="1">JAB1/MPN/MOV34 metalloenzyme domain-containing protein</fullName>
    </recommendedName>
</protein>
<dbReference type="Gene3D" id="3.40.140.10">
    <property type="entry name" value="Cytidine Deaminase, domain 2"/>
    <property type="match status" value="1"/>
</dbReference>
<dbReference type="SUPFAM" id="SSF102712">
    <property type="entry name" value="JAB1/MPN domain"/>
    <property type="match status" value="1"/>
</dbReference>
<dbReference type="Pfam" id="PF01398">
    <property type="entry name" value="JAB"/>
    <property type="match status" value="1"/>
</dbReference>
<sequence length="351" mass="38958">MGILSKNKKKSRKKNAVVKAKREIFDAVVPRSLVEQAEAFTAPRGHLEMGGLLIGHVDEQGRNVCVVGFFPEQIQASSGYCEFDGSWVALSAAAIDHANAAVEGVPEGTPNLRVIGWIHTHPGIKIFLSGIDIKTYKENLNMTKDGRFVAVVVDPLGGKDGVFLSPDKPNSHHPASGTLSMDDSLKARYLAFLDRLEEIRDSRGRDALPFLLCGDLRREHVSKGNVDDYMESYLKGIHKVRKDLKSRMEDSERDGLRIAEVEDRIQYNEAFEESARNEIHSMTEGVIARLDALEQEFADSIKNLTEMFETKISEMEERLEDSSKGNDEGDDVASAKIDLTIHFKALEGSGK</sequence>